<keyword evidence="2 5" id="KW-0812">Transmembrane</keyword>
<gene>
    <name evidence="6" type="ORF">FHS81_003203</name>
</gene>
<keyword evidence="3 5" id="KW-1133">Transmembrane helix</keyword>
<accession>A0A7W5Z6H9</accession>
<dbReference type="PANTHER" id="PTHR10283">
    <property type="entry name" value="SOLUTE CARRIER FAMILY 13 MEMBER"/>
    <property type="match status" value="1"/>
</dbReference>
<evidence type="ECO:0000313" key="7">
    <source>
        <dbReference type="Proteomes" id="UP000537592"/>
    </source>
</evidence>
<sequence length="468" mass="48706">MQKSPSLPAKPFIAGLVVLAALLIALLAPGGLTTPQAQTLAIVLVTLALWSTGVVPPYLASLIFFAVVLVLSLAAPDKVFAGFGSAAIWLIVSGFVIGAAITISGLGERLAALIGPHLTTSYARLIGGLMLVSMLLGFLMPSSVGRAAVLVPIGMALADRVGFGRGSNGRVGIAVILAVGCNMPSFAILPSNIPNMIFSGAAETIYGVRFSYMEYLILHYPVLGIVKSMLTVWLVIRLFPAQTTSAVTETAGVDTSPPAEANLATQIRVSAILLVTLALWMTDSVHGINAAWIGLVTASILLFPGIGVVPPPAFKSSVDFGTLLFVAGALALGTIVDTSGLGTMFGTALEQALPLQKGTDALNFVLLSVMSVVTGLFTTIPGSPAVLTPMAQDLATQTGLDLQTVLMTQVIGFSTVVFPYQVGPLIVAMQLSGEKLSHLVRLTVPLALITVVALVPLDFLWWRLLGWI</sequence>
<feature type="transmembrane region" description="Helical" evidence="5">
    <location>
        <begin position="406"/>
        <end position="427"/>
    </location>
</feature>
<dbReference type="EMBL" id="JACICC010000011">
    <property type="protein sequence ID" value="MBB3811091.1"/>
    <property type="molecule type" value="Genomic_DNA"/>
</dbReference>
<evidence type="ECO:0000256" key="3">
    <source>
        <dbReference type="ARBA" id="ARBA00022989"/>
    </source>
</evidence>
<dbReference type="AlphaFoldDB" id="A0A7W5Z6H9"/>
<dbReference type="InterPro" id="IPR001898">
    <property type="entry name" value="SLC13A/DASS"/>
</dbReference>
<evidence type="ECO:0000256" key="4">
    <source>
        <dbReference type="ARBA" id="ARBA00023136"/>
    </source>
</evidence>
<feature type="transmembrane region" description="Helical" evidence="5">
    <location>
        <begin position="55"/>
        <end position="75"/>
    </location>
</feature>
<keyword evidence="7" id="KW-1185">Reference proteome</keyword>
<keyword evidence="4 5" id="KW-0472">Membrane</keyword>
<feature type="transmembrane region" description="Helical" evidence="5">
    <location>
        <begin position="169"/>
        <end position="189"/>
    </location>
</feature>
<feature type="transmembrane region" description="Helical" evidence="5">
    <location>
        <begin position="122"/>
        <end position="140"/>
    </location>
</feature>
<protein>
    <submittedName>
        <fullName evidence="6">Anion transporter</fullName>
    </submittedName>
</protein>
<feature type="transmembrane region" description="Helical" evidence="5">
    <location>
        <begin position="361"/>
        <end position="386"/>
    </location>
</feature>
<reference evidence="6 7" key="1">
    <citation type="submission" date="2020-08" db="EMBL/GenBank/DDBJ databases">
        <title>Genomic Encyclopedia of Type Strains, Phase IV (KMG-IV): sequencing the most valuable type-strain genomes for metagenomic binning, comparative biology and taxonomic classification.</title>
        <authorList>
            <person name="Goeker M."/>
        </authorList>
    </citation>
    <scope>NUCLEOTIDE SEQUENCE [LARGE SCALE GENOMIC DNA]</scope>
    <source>
        <strain evidence="6 7">DSM 28760</strain>
    </source>
</reference>
<feature type="transmembrane region" description="Helical" evidence="5">
    <location>
        <begin position="322"/>
        <end position="349"/>
    </location>
</feature>
<evidence type="ECO:0000256" key="2">
    <source>
        <dbReference type="ARBA" id="ARBA00022692"/>
    </source>
</evidence>
<feature type="transmembrane region" description="Helical" evidence="5">
    <location>
        <begin position="87"/>
        <end position="107"/>
    </location>
</feature>
<dbReference type="RefSeq" id="WP_183754542.1">
    <property type="nucleotide sequence ID" value="NZ_JACICC010000011.1"/>
</dbReference>
<comment type="caution">
    <text evidence="6">The sequence shown here is derived from an EMBL/GenBank/DDBJ whole genome shotgun (WGS) entry which is preliminary data.</text>
</comment>
<dbReference type="GO" id="GO:0005886">
    <property type="term" value="C:plasma membrane"/>
    <property type="evidence" value="ECO:0007669"/>
    <property type="project" value="TreeGrafter"/>
</dbReference>
<feature type="transmembrane region" description="Helical" evidence="5">
    <location>
        <begin position="215"/>
        <end position="236"/>
    </location>
</feature>
<feature type="transmembrane region" description="Helical" evidence="5">
    <location>
        <begin position="288"/>
        <end position="310"/>
    </location>
</feature>
<organism evidence="6 7">
    <name type="scientific">Pseudochelatococcus contaminans</name>
    <dbReference type="NCBI Taxonomy" id="1538103"/>
    <lineage>
        <taxon>Bacteria</taxon>
        <taxon>Pseudomonadati</taxon>
        <taxon>Pseudomonadota</taxon>
        <taxon>Alphaproteobacteria</taxon>
        <taxon>Hyphomicrobiales</taxon>
        <taxon>Chelatococcaceae</taxon>
        <taxon>Pseudochelatococcus</taxon>
    </lineage>
</organism>
<dbReference type="Proteomes" id="UP000537592">
    <property type="component" value="Unassembled WGS sequence"/>
</dbReference>
<dbReference type="GO" id="GO:0022857">
    <property type="term" value="F:transmembrane transporter activity"/>
    <property type="evidence" value="ECO:0007669"/>
    <property type="project" value="InterPro"/>
</dbReference>
<evidence type="ECO:0000256" key="5">
    <source>
        <dbReference type="SAM" id="Phobius"/>
    </source>
</evidence>
<name>A0A7W5Z6H9_9HYPH</name>
<proteinExistence type="predicted"/>
<feature type="transmembrane region" description="Helical" evidence="5">
    <location>
        <begin position="439"/>
        <end position="462"/>
    </location>
</feature>
<evidence type="ECO:0000256" key="1">
    <source>
        <dbReference type="ARBA" id="ARBA00004141"/>
    </source>
</evidence>
<evidence type="ECO:0000313" key="6">
    <source>
        <dbReference type="EMBL" id="MBB3811091.1"/>
    </source>
</evidence>
<comment type="subcellular location">
    <subcellularLocation>
        <location evidence="1">Membrane</location>
        <topology evidence="1">Multi-pass membrane protein</topology>
    </subcellularLocation>
</comment>
<dbReference type="Pfam" id="PF00939">
    <property type="entry name" value="Na_sulph_symp"/>
    <property type="match status" value="1"/>
</dbReference>